<keyword evidence="1" id="KW-1133">Transmembrane helix</keyword>
<comment type="caution">
    <text evidence="2">The sequence shown here is derived from an EMBL/GenBank/DDBJ whole genome shotgun (WGS) entry which is preliminary data.</text>
</comment>
<reference evidence="2 3" key="1">
    <citation type="journal article" date="2006" name="Int. J. Syst. Evol. Microbiol.">
        <title>Chryseobacterium piscium sp. nov., isolated from fish of the South Atlantic Ocean off South Africa.</title>
        <authorList>
            <person name="de Beer H."/>
            <person name="Hugo C.J."/>
            <person name="Jooste P.J."/>
            <person name="Vancanneyt M."/>
            <person name="Coenye T."/>
            <person name="Vandamme P."/>
        </authorList>
    </citation>
    <scope>NUCLEOTIDE SEQUENCE [LARGE SCALE GENOMIC DNA]</scope>
    <source>
        <strain evidence="2 3">CCUG 51923</strain>
    </source>
</reference>
<proteinExistence type="predicted"/>
<accession>A0A3D9BU33</accession>
<feature type="transmembrane region" description="Helical" evidence="1">
    <location>
        <begin position="12"/>
        <end position="30"/>
    </location>
</feature>
<name>A0A3D9BU33_9FLAO</name>
<dbReference type="Proteomes" id="UP000256512">
    <property type="component" value="Unassembled WGS sequence"/>
</dbReference>
<protein>
    <submittedName>
        <fullName evidence="2">Uncharacterized protein</fullName>
    </submittedName>
</protein>
<keyword evidence="1" id="KW-0472">Membrane</keyword>
<gene>
    <name evidence="2" type="ORF">DRF62_02400</name>
</gene>
<evidence type="ECO:0000256" key="1">
    <source>
        <dbReference type="SAM" id="Phobius"/>
    </source>
</evidence>
<sequence>MEISDYLSLFENFILLGFALLLIFLISACLKQQSSKSGFWYYSQGFPHYKKYFSKRKVY</sequence>
<dbReference type="AlphaFoldDB" id="A0A3D9BU33"/>
<dbReference type="EMBL" id="QNVS01000003">
    <property type="protein sequence ID" value="REC57029.1"/>
    <property type="molecule type" value="Genomic_DNA"/>
</dbReference>
<keyword evidence="1" id="KW-0812">Transmembrane</keyword>
<evidence type="ECO:0000313" key="3">
    <source>
        <dbReference type="Proteomes" id="UP000256512"/>
    </source>
</evidence>
<organism evidence="2 3">
    <name type="scientific">Chryseobacterium piscium</name>
    <dbReference type="NCBI Taxonomy" id="333702"/>
    <lineage>
        <taxon>Bacteria</taxon>
        <taxon>Pseudomonadati</taxon>
        <taxon>Bacteroidota</taxon>
        <taxon>Flavobacteriia</taxon>
        <taxon>Flavobacteriales</taxon>
        <taxon>Weeksellaceae</taxon>
        <taxon>Chryseobacterium group</taxon>
        <taxon>Chryseobacterium</taxon>
    </lineage>
</organism>
<keyword evidence="3" id="KW-1185">Reference proteome</keyword>
<evidence type="ECO:0000313" key="2">
    <source>
        <dbReference type="EMBL" id="REC57029.1"/>
    </source>
</evidence>